<evidence type="ECO:0000259" key="1">
    <source>
        <dbReference type="Pfam" id="PF18476"/>
    </source>
</evidence>
<evidence type="ECO:0000313" key="3">
    <source>
        <dbReference type="Proteomes" id="UP000222460"/>
    </source>
</evidence>
<comment type="caution">
    <text evidence="2">The sequence shown here is derived from an EMBL/GenBank/DDBJ whole genome shotgun (WGS) entry which is preliminary data.</text>
</comment>
<sequence length="455" mass="52835">MKGLFPQYDASRQLDYKSSWKDAIFVFDTNVLLNMYRYQKNTRDELLSVLQELSEKIWIPFHVALEFQRNRLTVIAAQGKKFSEVRKSIEKIKSTIAAEANSLNLAKRHTLIDFDFLISEFDVLAKKFLTQLDDSQKTQQTLTGPDLLKNRIEELFENRVGPAPADQTEVDAHFKAAELRYKYKTPPGYMDSKKDEHSPDEFVNSGITYKRKYGDYLIWKQLLNFAEKEKKTKIIFVTDDAKEDWWLKYNLEGNKTVGPRPELIEEAKLIGGIDTFIMYNPGGFLEYAKDFLKTEISEATLEDVRDTSKENQTTKLTPLQLLDKIRKAKIPFRDWALSWGGNEIPSEEIDLVVQRNGFNHAYEIRPTQIDKEIFPKLIKNLISRATHHLQAEDIATYTLAFCLNSDSDAVDFIDLLYEYQIETELQNILIVIGILDEDLERFTPYMSGPYRDVSK</sequence>
<proteinExistence type="predicted"/>
<dbReference type="InterPro" id="IPR041578">
    <property type="entry name" value="PIN_8"/>
</dbReference>
<gene>
    <name evidence="2" type="ORF">CRX57_08595</name>
</gene>
<reference evidence="3" key="1">
    <citation type="submission" date="2017-10" db="EMBL/GenBank/DDBJ databases">
        <title>FDA dAtabase for Regulatory Grade micrObial Sequences (FDA-ARGOS): Supporting development and validation of Infectious Disease Dx tests.</title>
        <authorList>
            <person name="Goldberg B."/>
            <person name="Campos J."/>
            <person name="Tallon L."/>
            <person name="Sadzewicz L."/>
            <person name="Ott S."/>
            <person name="Zhao X."/>
            <person name="Nagaraj S."/>
            <person name="Vavikolanu K."/>
            <person name="Aluvathingal J."/>
            <person name="Nadendla S."/>
            <person name="Geyer C."/>
            <person name="Sichtig H."/>
        </authorList>
    </citation>
    <scope>NUCLEOTIDE SEQUENCE [LARGE SCALE GENOMIC DNA]</scope>
    <source>
        <strain evidence="3">FDAARGOS_376</strain>
    </source>
</reference>
<dbReference type="Pfam" id="PF18476">
    <property type="entry name" value="PIN_8"/>
    <property type="match status" value="1"/>
</dbReference>
<dbReference type="Proteomes" id="UP000222460">
    <property type="component" value="Unassembled WGS sequence"/>
</dbReference>
<dbReference type="RefSeq" id="WP_098965128.1">
    <property type="nucleotide sequence ID" value="NZ_PDKZ01000002.1"/>
</dbReference>
<protein>
    <recommendedName>
        <fullName evidence="1">PIN like domain-containing protein</fullName>
    </recommendedName>
</protein>
<evidence type="ECO:0000313" key="2">
    <source>
        <dbReference type="EMBL" id="PHH40228.1"/>
    </source>
</evidence>
<dbReference type="AlphaFoldDB" id="A0A2C5VND8"/>
<feature type="domain" description="PIN like" evidence="1">
    <location>
        <begin position="24"/>
        <end position="263"/>
    </location>
</feature>
<accession>A0A2C5VND8</accession>
<name>A0A2C5VND8_PSEPU</name>
<dbReference type="EMBL" id="PDKZ01000002">
    <property type="protein sequence ID" value="PHH40228.1"/>
    <property type="molecule type" value="Genomic_DNA"/>
</dbReference>
<organism evidence="2 3">
    <name type="scientific">Pseudomonas putida</name>
    <name type="common">Arthrobacter siderocapsulatus</name>
    <dbReference type="NCBI Taxonomy" id="303"/>
    <lineage>
        <taxon>Bacteria</taxon>
        <taxon>Pseudomonadati</taxon>
        <taxon>Pseudomonadota</taxon>
        <taxon>Gammaproteobacteria</taxon>
        <taxon>Pseudomonadales</taxon>
        <taxon>Pseudomonadaceae</taxon>
        <taxon>Pseudomonas</taxon>
    </lineage>
</organism>